<dbReference type="PANTHER" id="PTHR31956:SF8">
    <property type="entry name" value="ACID PHOSPHATASE PHOA (AFU_ORTHOLOGUE AFUA_1G03570)"/>
    <property type="match status" value="1"/>
</dbReference>
<dbReference type="AlphaFoldDB" id="A0A397VAB5"/>
<dbReference type="STRING" id="44941.A0A397VAB5"/>
<dbReference type="GO" id="GO:0009395">
    <property type="term" value="P:phospholipid catabolic process"/>
    <property type="evidence" value="ECO:0007669"/>
    <property type="project" value="TreeGrafter"/>
</dbReference>
<dbReference type="PANTHER" id="PTHR31956">
    <property type="entry name" value="NON-SPECIFIC PHOSPHOLIPASE C4-RELATED"/>
    <property type="match status" value="1"/>
</dbReference>
<accession>A0A397VAB5</accession>
<evidence type="ECO:0000256" key="1">
    <source>
        <dbReference type="ARBA" id="ARBA00022801"/>
    </source>
</evidence>
<organism evidence="2 3">
    <name type="scientific">Gigaspora rosea</name>
    <dbReference type="NCBI Taxonomy" id="44941"/>
    <lineage>
        <taxon>Eukaryota</taxon>
        <taxon>Fungi</taxon>
        <taxon>Fungi incertae sedis</taxon>
        <taxon>Mucoromycota</taxon>
        <taxon>Glomeromycotina</taxon>
        <taxon>Glomeromycetes</taxon>
        <taxon>Diversisporales</taxon>
        <taxon>Gigasporaceae</taxon>
        <taxon>Gigaspora</taxon>
    </lineage>
</organism>
<comment type="caution">
    <text evidence="2">The sequence shown here is derived from an EMBL/GenBank/DDBJ whole genome shotgun (WGS) entry which is preliminary data.</text>
</comment>
<dbReference type="Pfam" id="PF04185">
    <property type="entry name" value="Phosphoesterase"/>
    <property type="match status" value="1"/>
</dbReference>
<keyword evidence="1" id="KW-0378">Hydrolase</keyword>
<reference evidence="2 3" key="1">
    <citation type="submission" date="2018-06" db="EMBL/GenBank/DDBJ databases">
        <title>Comparative genomics reveals the genomic features of Rhizophagus irregularis, R. cerebriforme, R. diaphanum and Gigaspora rosea, and their symbiotic lifestyle signature.</title>
        <authorList>
            <person name="Morin E."/>
            <person name="San Clemente H."/>
            <person name="Chen E.C.H."/>
            <person name="De La Providencia I."/>
            <person name="Hainaut M."/>
            <person name="Kuo A."/>
            <person name="Kohler A."/>
            <person name="Murat C."/>
            <person name="Tang N."/>
            <person name="Roy S."/>
            <person name="Loubradou J."/>
            <person name="Henrissat B."/>
            <person name="Grigoriev I.V."/>
            <person name="Corradi N."/>
            <person name="Roux C."/>
            <person name="Martin F.M."/>
        </authorList>
    </citation>
    <scope>NUCLEOTIDE SEQUENCE [LARGE SCALE GENOMIC DNA]</scope>
    <source>
        <strain evidence="2 3">DAOM 194757</strain>
    </source>
</reference>
<dbReference type="InterPro" id="IPR007312">
    <property type="entry name" value="Phosphoesterase"/>
</dbReference>
<evidence type="ECO:0000313" key="3">
    <source>
        <dbReference type="Proteomes" id="UP000266673"/>
    </source>
</evidence>
<evidence type="ECO:0000313" key="2">
    <source>
        <dbReference type="EMBL" id="RIB19434.1"/>
    </source>
</evidence>
<name>A0A397VAB5_9GLOM</name>
<dbReference type="Proteomes" id="UP000266673">
    <property type="component" value="Unassembled WGS sequence"/>
</dbReference>
<dbReference type="OrthoDB" id="5135119at2759"/>
<dbReference type="GO" id="GO:0016788">
    <property type="term" value="F:hydrolase activity, acting on ester bonds"/>
    <property type="evidence" value="ECO:0007669"/>
    <property type="project" value="InterPro"/>
</dbReference>
<keyword evidence="3" id="KW-1185">Reference proteome</keyword>
<dbReference type="Gene3D" id="3.40.720.10">
    <property type="entry name" value="Alkaline Phosphatase, subunit A"/>
    <property type="match status" value="1"/>
</dbReference>
<proteinExistence type="predicted"/>
<sequence>MACFKLFTELFAILLISCTFIIAADVVKGKWFDRIVLIIFENTNASVAYADPYFKEITQRPNGVYLSQFYAVVHPSEPNYVAQIAGSTYGILDDETYDIDATTLVDLLEDKKVSWKGYFENYPGDCFLNATGGASRLYARKHNPFFSFTTVTKNSTRCAKVVNASQLDDDIKNNEVPQFVYFVPNLNDDAHDTNITYASSWFKSWFEPKLKEPSFTDNTLFFITFDESDNDNDTVNHIYSALYGCPVKEDNDHNDITHYNHYSYLRTVEDNWCLSSLNRNDSDATPFTKYLKEAN</sequence>
<protein>
    <submittedName>
        <fullName evidence="2">Phosphoesterase family-domain-containing protein</fullName>
    </submittedName>
</protein>
<gene>
    <name evidence="2" type="ORF">C2G38_1265925</name>
</gene>
<dbReference type="EMBL" id="QKWP01000474">
    <property type="protein sequence ID" value="RIB19434.1"/>
    <property type="molecule type" value="Genomic_DNA"/>
</dbReference>
<dbReference type="InterPro" id="IPR017850">
    <property type="entry name" value="Alkaline_phosphatase_core_sf"/>
</dbReference>